<accession>D2QVG1</accession>
<organism evidence="4 5">
    <name type="scientific">Spirosoma linguale (strain ATCC 33905 / DSM 74 / LMG 10896 / Claus 1)</name>
    <dbReference type="NCBI Taxonomy" id="504472"/>
    <lineage>
        <taxon>Bacteria</taxon>
        <taxon>Pseudomonadati</taxon>
        <taxon>Bacteroidota</taxon>
        <taxon>Cytophagia</taxon>
        <taxon>Cytophagales</taxon>
        <taxon>Cytophagaceae</taxon>
        <taxon>Spirosoma</taxon>
    </lineage>
</organism>
<protein>
    <recommendedName>
        <fullName evidence="6">Cytoplasmic protein</fullName>
    </recommendedName>
</protein>
<keyword evidence="4" id="KW-0614">Plasmid</keyword>
<evidence type="ECO:0000313" key="5">
    <source>
        <dbReference type="Proteomes" id="UP000002028"/>
    </source>
</evidence>
<dbReference type="InterPro" id="IPR011856">
    <property type="entry name" value="tRNA_endonuc-like_dom_sf"/>
</dbReference>
<name>D2QVG1_SPILD</name>
<dbReference type="Pfam" id="PF17761">
    <property type="entry name" value="DUF1016_N"/>
    <property type="match status" value="1"/>
</dbReference>
<keyword evidence="5" id="KW-1185">Reference proteome</keyword>
<sequence length="360" mass="41641">MIPATNQPGDYIELLEKLKSEIRTTQLRATIAANAEFLGLYWRIGKIILEQEKQQGWGQKVVVRLVADLKAEFPNMKGMSPRNLRYMKSFAAAYPDDPFGEKPILQVPLAKLTWYHHLTLLDKVKDPTERQFYIQATVENGWSRDVMVQQIESGYQQRSGKAITNFDRTLPEPLSDLAQQSLKNPYLFDFLTLTEKYKERDLEEGLVNHITSFLLELGKGFSFVGRQYPIEVSDREFAIDLLFYHLKLRSYLVIDLKVVEFEPEFVGKLNFYLSAVDDQLRGEFDNPTIGLLICRRHDKLIAEYALRDFHKPIGITEYRLMESLPDNLKSTLPSIEEIEERLRQEEGPDDELGEPGESSE</sequence>
<feature type="domain" description="YhcG N-terminal" evidence="3">
    <location>
        <begin position="18"/>
        <end position="158"/>
    </location>
</feature>
<dbReference type="InterPro" id="IPR041527">
    <property type="entry name" value="YhcG_N"/>
</dbReference>
<evidence type="ECO:0008006" key="6">
    <source>
        <dbReference type="Google" id="ProtNLM"/>
    </source>
</evidence>
<dbReference type="InterPro" id="IPR053148">
    <property type="entry name" value="PD-DEXK-like_domain"/>
</dbReference>
<evidence type="ECO:0000313" key="4">
    <source>
        <dbReference type="EMBL" id="ADB42793.1"/>
    </source>
</evidence>
<evidence type="ECO:0000259" key="2">
    <source>
        <dbReference type="Pfam" id="PF06250"/>
    </source>
</evidence>
<gene>
    <name evidence="4" type="ordered locus">Slin_6844</name>
</gene>
<dbReference type="Gene3D" id="3.40.1350.10">
    <property type="match status" value="1"/>
</dbReference>
<dbReference type="GO" id="GO:0003676">
    <property type="term" value="F:nucleic acid binding"/>
    <property type="evidence" value="ECO:0007669"/>
    <property type="project" value="InterPro"/>
</dbReference>
<dbReference type="EMBL" id="CP001771">
    <property type="protein sequence ID" value="ADB42793.1"/>
    <property type="molecule type" value="Genomic_DNA"/>
</dbReference>
<dbReference type="InterPro" id="IPR009362">
    <property type="entry name" value="YhcG_C"/>
</dbReference>
<dbReference type="RefSeq" id="WP_012931273.1">
    <property type="nucleotide sequence ID" value="NC_013732.1"/>
</dbReference>
<feature type="compositionally biased region" description="Acidic residues" evidence="1">
    <location>
        <begin position="347"/>
        <end position="360"/>
    </location>
</feature>
<evidence type="ECO:0000259" key="3">
    <source>
        <dbReference type="Pfam" id="PF17761"/>
    </source>
</evidence>
<dbReference type="Proteomes" id="UP000002028">
    <property type="component" value="Plasmid pSLIN02"/>
</dbReference>
<proteinExistence type="predicted"/>
<geneLocation type="plasmid" evidence="4 5">
    <name>pSLIN02</name>
</geneLocation>
<dbReference type="AlphaFoldDB" id="D2QVG1"/>
<feature type="domain" description="YhcG PDDEXK nuclease" evidence="2">
    <location>
        <begin position="179"/>
        <end position="333"/>
    </location>
</feature>
<reference evidence="4 5" key="1">
    <citation type="journal article" date="2010" name="Stand. Genomic Sci.">
        <title>Complete genome sequence of Spirosoma linguale type strain (1).</title>
        <authorList>
            <person name="Lail K."/>
            <person name="Sikorski J."/>
            <person name="Saunders E."/>
            <person name="Lapidus A."/>
            <person name="Glavina Del Rio T."/>
            <person name="Copeland A."/>
            <person name="Tice H."/>
            <person name="Cheng J.-F."/>
            <person name="Lucas S."/>
            <person name="Nolan M."/>
            <person name="Bruce D."/>
            <person name="Goodwin L."/>
            <person name="Pitluck S."/>
            <person name="Ivanova N."/>
            <person name="Mavromatis K."/>
            <person name="Ovchinnikova G."/>
            <person name="Pati A."/>
            <person name="Chen A."/>
            <person name="Palaniappan K."/>
            <person name="Land M."/>
            <person name="Hauser L."/>
            <person name="Chang Y.-J."/>
            <person name="Jeffries C.D."/>
            <person name="Chain P."/>
            <person name="Brettin T."/>
            <person name="Detter J.C."/>
            <person name="Schuetze A."/>
            <person name="Rohde M."/>
            <person name="Tindall B.J."/>
            <person name="Goeker M."/>
            <person name="Bristow J."/>
            <person name="Eisen J.A."/>
            <person name="Markowitz V."/>
            <person name="Hugenholtz P."/>
            <person name="Kyrpides N.C."/>
            <person name="Klenk H.-P."/>
            <person name="Chen F."/>
        </authorList>
    </citation>
    <scope>NUCLEOTIDE SEQUENCE [LARGE SCALE GENOMIC DNA]</scope>
    <source>
        <strain evidence="5">ATCC 33905 / DSM 74 / LMG 10896 / Claus 1</strain>
    </source>
</reference>
<dbReference type="Pfam" id="PF06250">
    <property type="entry name" value="YhcG_C"/>
    <property type="match status" value="1"/>
</dbReference>
<evidence type="ECO:0000256" key="1">
    <source>
        <dbReference type="SAM" id="MobiDB-lite"/>
    </source>
</evidence>
<dbReference type="HOGENOM" id="CLU_046640_0_1_10"/>
<dbReference type="PANTHER" id="PTHR30547">
    <property type="entry name" value="UNCHARACTERIZED PROTEIN YHCG-RELATED"/>
    <property type="match status" value="1"/>
</dbReference>
<feature type="region of interest" description="Disordered" evidence="1">
    <location>
        <begin position="339"/>
        <end position="360"/>
    </location>
</feature>
<dbReference type="PANTHER" id="PTHR30547:SF0">
    <property type="entry name" value="BLR8175 PROTEIN"/>
    <property type="match status" value="1"/>
</dbReference>
<dbReference type="KEGG" id="sli:Slin_6844"/>